<dbReference type="AlphaFoldDB" id="B6YWR4"/>
<evidence type="ECO:0000256" key="2">
    <source>
        <dbReference type="SAM" id="Phobius"/>
    </source>
</evidence>
<accession>B6YWR4</accession>
<proteinExistence type="predicted"/>
<feature type="region of interest" description="Disordered" evidence="1">
    <location>
        <begin position="87"/>
        <end position="112"/>
    </location>
</feature>
<organism evidence="3 4">
    <name type="scientific">Thermococcus onnurineus (strain NA1)</name>
    <dbReference type="NCBI Taxonomy" id="523850"/>
    <lineage>
        <taxon>Archaea</taxon>
        <taxon>Methanobacteriati</taxon>
        <taxon>Methanobacteriota</taxon>
        <taxon>Thermococci</taxon>
        <taxon>Thermococcales</taxon>
        <taxon>Thermococcaceae</taxon>
        <taxon>Thermococcus</taxon>
    </lineage>
</organism>
<feature type="compositionally biased region" description="Low complexity" evidence="1">
    <location>
        <begin position="89"/>
        <end position="100"/>
    </location>
</feature>
<dbReference type="HOGENOM" id="CLU_161801_0_0_2"/>
<evidence type="ECO:0000313" key="4">
    <source>
        <dbReference type="Proteomes" id="UP000002727"/>
    </source>
</evidence>
<keyword evidence="2" id="KW-1133">Transmembrane helix</keyword>
<dbReference type="PATRIC" id="fig|523850.10.peg.1047"/>
<dbReference type="Proteomes" id="UP000002727">
    <property type="component" value="Chromosome"/>
</dbReference>
<feature type="transmembrane region" description="Helical" evidence="2">
    <location>
        <begin position="28"/>
        <end position="50"/>
    </location>
</feature>
<protein>
    <submittedName>
        <fullName evidence="3">Hypothetical membrane protein, conserved</fullName>
    </submittedName>
</protein>
<feature type="transmembrane region" description="Helical" evidence="2">
    <location>
        <begin position="62"/>
        <end position="80"/>
    </location>
</feature>
<evidence type="ECO:0000256" key="1">
    <source>
        <dbReference type="SAM" id="MobiDB-lite"/>
    </source>
</evidence>
<name>B6YWR4_THEON</name>
<dbReference type="eggNOG" id="arCOG07132">
    <property type="taxonomic scope" value="Archaea"/>
</dbReference>
<keyword evidence="2" id="KW-0472">Membrane</keyword>
<evidence type="ECO:0000313" key="3">
    <source>
        <dbReference type="EMBL" id="ACJ16527.1"/>
    </source>
</evidence>
<keyword evidence="2" id="KW-0812">Transmembrane</keyword>
<reference evidence="3 4" key="1">
    <citation type="journal article" date="2008" name="J. Bacteriol.">
        <title>The complete genome sequence of Thermococcus onnurineus NA1 reveals a mixed heterotrophic and carboxydotrophic metabolism.</title>
        <authorList>
            <person name="Lee H.S."/>
            <person name="Kang S.G."/>
            <person name="Bae S.S."/>
            <person name="Lim J.K."/>
            <person name="Cho Y."/>
            <person name="Kim Y.J."/>
            <person name="Jeon J.H."/>
            <person name="Cha S.S."/>
            <person name="Kwon K.K."/>
            <person name="Kim H.T."/>
            <person name="Park C.J."/>
            <person name="Lee H.W."/>
            <person name="Kim S.I."/>
            <person name="Chun J."/>
            <person name="Colwell R.R."/>
            <person name="Kim S.J."/>
            <person name="Lee J.H."/>
        </authorList>
    </citation>
    <scope>NUCLEOTIDE SEQUENCE [LARGE SCALE GENOMIC DNA]</scope>
    <source>
        <strain evidence="3 4">NA1</strain>
    </source>
</reference>
<dbReference type="KEGG" id="ton:TON_1039"/>
<dbReference type="EMBL" id="CP000855">
    <property type="protein sequence ID" value="ACJ16527.1"/>
    <property type="molecule type" value="Genomic_DNA"/>
</dbReference>
<gene>
    <name evidence="3" type="ordered locus">TON_1039</name>
</gene>
<keyword evidence="4" id="KW-1185">Reference proteome</keyword>
<sequence>MGKSFNGSLLTFPQVGGMEEKDKRLIEYTVEALIVAWLSYLFFYQNYLLYNWHRGLPLPSKWPFLLVGIGIGALFFWNEWRKFEKELSEGSVSTEGTSGTPTITKKMPEEGSQELLNEDLMNDEVL</sequence>